<feature type="compositionally biased region" description="Basic residues" evidence="4">
    <location>
        <begin position="17"/>
        <end position="28"/>
    </location>
</feature>
<sequence length="307" mass="33407">MTIDEGVERRRLQNRIAQRRFRQKHSKKKNDSVASDQIAGDEGDGRTGVDNQLHTHFPTTSNSEEITSAVTADSASTMGSLGLCTPVSNLHEPSPPDALPVSLEAVLSNLSADLPLMGNLTSKDLSLMYPDSLSTASHSIPIESNNTPPIDPSLGDVASSGEESSGWMSTLHMAAQKGHEGIMCVLLEHSTNINERDSDGRTALMHAVIHGHAGIIMLLLERGARPGDLDNRRQSAVYWAVVQRNGAILKILLEHCVQEKDMVEQIDSYDSSFRTPLHTAVDLGFEEGVRLLLSFGANLHCRARMDI</sequence>
<evidence type="ECO:0000256" key="1">
    <source>
        <dbReference type="ARBA" id="ARBA00022737"/>
    </source>
</evidence>
<feature type="repeat" description="ANK" evidence="3">
    <location>
        <begin position="199"/>
        <end position="231"/>
    </location>
</feature>
<evidence type="ECO:0000313" key="7">
    <source>
        <dbReference type="Proteomes" id="UP000775872"/>
    </source>
</evidence>
<name>A0A9N9W2Q3_9HYPO</name>
<evidence type="ECO:0000313" key="6">
    <source>
        <dbReference type="EMBL" id="CAH0043543.1"/>
    </source>
</evidence>
<reference evidence="6" key="1">
    <citation type="submission" date="2021-10" db="EMBL/GenBank/DDBJ databases">
        <authorList>
            <person name="Piombo E."/>
        </authorList>
    </citation>
    <scope>NUCLEOTIDE SEQUENCE</scope>
</reference>
<dbReference type="Pfam" id="PF12796">
    <property type="entry name" value="Ank_2"/>
    <property type="match status" value="2"/>
</dbReference>
<dbReference type="GO" id="GO:0003700">
    <property type="term" value="F:DNA-binding transcription factor activity"/>
    <property type="evidence" value="ECO:0007669"/>
    <property type="project" value="InterPro"/>
</dbReference>
<accession>A0A9N9W2Q3</accession>
<dbReference type="PANTHER" id="PTHR24198">
    <property type="entry name" value="ANKYRIN REPEAT AND PROTEIN KINASE DOMAIN-CONTAINING PROTEIN"/>
    <property type="match status" value="1"/>
</dbReference>
<feature type="repeat" description="ANK" evidence="3">
    <location>
        <begin position="166"/>
        <end position="198"/>
    </location>
</feature>
<proteinExistence type="predicted"/>
<dbReference type="Gene3D" id="1.25.40.20">
    <property type="entry name" value="Ankyrin repeat-containing domain"/>
    <property type="match status" value="1"/>
</dbReference>
<organism evidence="6 7">
    <name type="scientific">Clonostachys solani</name>
    <dbReference type="NCBI Taxonomy" id="160281"/>
    <lineage>
        <taxon>Eukaryota</taxon>
        <taxon>Fungi</taxon>
        <taxon>Dikarya</taxon>
        <taxon>Ascomycota</taxon>
        <taxon>Pezizomycotina</taxon>
        <taxon>Sordariomycetes</taxon>
        <taxon>Hypocreomycetidae</taxon>
        <taxon>Hypocreales</taxon>
        <taxon>Bionectriaceae</taxon>
        <taxon>Clonostachys</taxon>
    </lineage>
</organism>
<feature type="domain" description="BZIP" evidence="5">
    <location>
        <begin position="9"/>
        <end position="24"/>
    </location>
</feature>
<feature type="compositionally biased region" description="Basic and acidic residues" evidence="4">
    <location>
        <begin position="1"/>
        <end position="11"/>
    </location>
</feature>
<keyword evidence="2 3" id="KW-0040">ANK repeat</keyword>
<feature type="region of interest" description="Disordered" evidence="4">
    <location>
        <begin position="1"/>
        <end position="65"/>
    </location>
</feature>
<dbReference type="InterPro" id="IPR002110">
    <property type="entry name" value="Ankyrin_rpt"/>
</dbReference>
<comment type="caution">
    <text evidence="6">The sequence shown here is derived from an EMBL/GenBank/DDBJ whole genome shotgun (WGS) entry which is preliminary data.</text>
</comment>
<dbReference type="CDD" id="cd14688">
    <property type="entry name" value="bZIP_YAP"/>
    <property type="match status" value="1"/>
</dbReference>
<gene>
    <name evidence="6" type="ORF">CSOL1703_00009440</name>
</gene>
<dbReference type="InterPro" id="IPR036770">
    <property type="entry name" value="Ankyrin_rpt-contain_sf"/>
</dbReference>
<evidence type="ECO:0000256" key="3">
    <source>
        <dbReference type="PROSITE-ProRule" id="PRU00023"/>
    </source>
</evidence>
<dbReference type="PROSITE" id="PS50297">
    <property type="entry name" value="ANK_REP_REGION"/>
    <property type="match status" value="3"/>
</dbReference>
<dbReference type="PROSITE" id="PS00036">
    <property type="entry name" value="BZIP_BASIC"/>
    <property type="match status" value="1"/>
</dbReference>
<protein>
    <recommendedName>
        <fullName evidence="5">BZIP domain-containing protein</fullName>
    </recommendedName>
</protein>
<feature type="repeat" description="ANK" evidence="3">
    <location>
        <begin position="272"/>
        <end position="304"/>
    </location>
</feature>
<dbReference type="OrthoDB" id="341259at2759"/>
<dbReference type="InterPro" id="IPR004827">
    <property type="entry name" value="bZIP"/>
</dbReference>
<evidence type="ECO:0000256" key="2">
    <source>
        <dbReference type="ARBA" id="ARBA00023043"/>
    </source>
</evidence>
<keyword evidence="7" id="KW-1185">Reference proteome</keyword>
<dbReference type="Proteomes" id="UP000775872">
    <property type="component" value="Unassembled WGS sequence"/>
</dbReference>
<dbReference type="PROSITE" id="PS50088">
    <property type="entry name" value="ANK_REPEAT"/>
    <property type="match status" value="3"/>
</dbReference>
<dbReference type="SMART" id="SM00248">
    <property type="entry name" value="ANK"/>
    <property type="match status" value="4"/>
</dbReference>
<evidence type="ECO:0000256" key="4">
    <source>
        <dbReference type="SAM" id="MobiDB-lite"/>
    </source>
</evidence>
<dbReference type="PANTHER" id="PTHR24198:SF165">
    <property type="entry name" value="ANKYRIN REPEAT-CONTAINING PROTEIN-RELATED"/>
    <property type="match status" value="1"/>
</dbReference>
<keyword evidence="1" id="KW-0677">Repeat</keyword>
<evidence type="ECO:0000259" key="5">
    <source>
        <dbReference type="PROSITE" id="PS00036"/>
    </source>
</evidence>
<dbReference type="EMBL" id="CABFOC020000003">
    <property type="protein sequence ID" value="CAH0043543.1"/>
    <property type="molecule type" value="Genomic_DNA"/>
</dbReference>
<dbReference type="AlphaFoldDB" id="A0A9N9W2Q3"/>
<dbReference type="SUPFAM" id="SSF48403">
    <property type="entry name" value="Ankyrin repeat"/>
    <property type="match status" value="1"/>
</dbReference>
<feature type="compositionally biased region" description="Polar residues" evidence="4">
    <location>
        <begin position="49"/>
        <end position="65"/>
    </location>
</feature>